<reference evidence="1" key="1">
    <citation type="submission" date="2023-08" db="EMBL/GenBank/DDBJ databases">
        <authorList>
            <person name="Chen Y."/>
            <person name="Shah S."/>
            <person name="Dougan E. K."/>
            <person name="Thang M."/>
            <person name="Chan C."/>
        </authorList>
    </citation>
    <scope>NUCLEOTIDE SEQUENCE</scope>
</reference>
<sequence length="160" mass="17467">MSEQFKEMTQGGPSTVAVLGTRSVPYLHQPVIELLSYALALSGNHVVTSGSQGTNECVIRGALRAQKPKLLTVILPQGFKKQEEDVQSLLYACMESGANVIEAPENDSMPPPEALELCNARVLNRVKKIIVFSFHNSKALLKCVEEAKDRGLITTVLFLD</sequence>
<dbReference type="Proteomes" id="UP001178507">
    <property type="component" value="Unassembled WGS sequence"/>
</dbReference>
<evidence type="ECO:0000313" key="1">
    <source>
        <dbReference type="EMBL" id="CAJ1384320.1"/>
    </source>
</evidence>
<dbReference type="EMBL" id="CAUJNA010001112">
    <property type="protein sequence ID" value="CAJ1384320.1"/>
    <property type="molecule type" value="Genomic_DNA"/>
</dbReference>
<accession>A0AA36IB32</accession>
<evidence type="ECO:0000313" key="2">
    <source>
        <dbReference type="Proteomes" id="UP001178507"/>
    </source>
</evidence>
<protein>
    <submittedName>
        <fullName evidence="1">Uncharacterized protein</fullName>
    </submittedName>
</protein>
<dbReference type="SUPFAM" id="SSF102405">
    <property type="entry name" value="MCP/YpsA-like"/>
    <property type="match status" value="1"/>
</dbReference>
<proteinExistence type="predicted"/>
<name>A0AA36IB32_9DINO</name>
<keyword evidence="2" id="KW-1185">Reference proteome</keyword>
<comment type="caution">
    <text evidence="1">The sequence shown here is derived from an EMBL/GenBank/DDBJ whole genome shotgun (WGS) entry which is preliminary data.</text>
</comment>
<dbReference type="AlphaFoldDB" id="A0AA36IB32"/>
<gene>
    <name evidence="1" type="ORF">EVOR1521_LOCUS11210</name>
</gene>
<dbReference type="Gene3D" id="3.40.50.450">
    <property type="match status" value="1"/>
</dbReference>
<organism evidence="1 2">
    <name type="scientific">Effrenium voratum</name>
    <dbReference type="NCBI Taxonomy" id="2562239"/>
    <lineage>
        <taxon>Eukaryota</taxon>
        <taxon>Sar</taxon>
        <taxon>Alveolata</taxon>
        <taxon>Dinophyceae</taxon>
        <taxon>Suessiales</taxon>
        <taxon>Symbiodiniaceae</taxon>
        <taxon>Effrenium</taxon>
    </lineage>
</organism>